<dbReference type="GO" id="GO:0003700">
    <property type="term" value="F:DNA-binding transcription factor activity"/>
    <property type="evidence" value="ECO:0007669"/>
    <property type="project" value="TreeGrafter"/>
</dbReference>
<dbReference type="InterPro" id="IPR036271">
    <property type="entry name" value="Tet_transcr_reg_TetR-rel_C_sf"/>
</dbReference>
<name>A0A7C9HKF8_9GAMM</name>
<dbReference type="EMBL" id="WOXT01000001">
    <property type="protein sequence ID" value="MUV12776.1"/>
    <property type="molecule type" value="Genomic_DNA"/>
</dbReference>
<dbReference type="PANTHER" id="PTHR30055:SF146">
    <property type="entry name" value="HTH-TYPE TRANSCRIPTIONAL DUAL REGULATOR CECR"/>
    <property type="match status" value="1"/>
</dbReference>
<feature type="domain" description="HTH tetR-type" evidence="6">
    <location>
        <begin position="31"/>
        <end position="91"/>
    </location>
</feature>
<keyword evidence="1" id="KW-0805">Transcription regulation</keyword>
<dbReference type="InterPro" id="IPR039536">
    <property type="entry name" value="TetR_C_Proteobacteria"/>
</dbReference>
<dbReference type="Pfam" id="PF00440">
    <property type="entry name" value="TetR_N"/>
    <property type="match status" value="1"/>
</dbReference>
<dbReference type="SUPFAM" id="SSF46689">
    <property type="entry name" value="Homeodomain-like"/>
    <property type="match status" value="1"/>
</dbReference>
<dbReference type="SUPFAM" id="SSF48498">
    <property type="entry name" value="Tetracyclin repressor-like, C-terminal domain"/>
    <property type="match status" value="1"/>
</dbReference>
<dbReference type="InterPro" id="IPR009057">
    <property type="entry name" value="Homeodomain-like_sf"/>
</dbReference>
<comment type="caution">
    <text evidence="7">The sequence shown here is derived from an EMBL/GenBank/DDBJ whole genome shotgun (WGS) entry which is preliminary data.</text>
</comment>
<feature type="region of interest" description="Disordered" evidence="5">
    <location>
        <begin position="1"/>
        <end position="30"/>
    </location>
</feature>
<keyword evidence="2 4" id="KW-0238">DNA-binding</keyword>
<evidence type="ECO:0000256" key="2">
    <source>
        <dbReference type="ARBA" id="ARBA00023125"/>
    </source>
</evidence>
<organism evidence="7 8">
    <name type="scientific">Noviluteimonas gilva</name>
    <dbReference type="NCBI Taxonomy" id="2682097"/>
    <lineage>
        <taxon>Bacteria</taxon>
        <taxon>Pseudomonadati</taxon>
        <taxon>Pseudomonadota</taxon>
        <taxon>Gammaproteobacteria</taxon>
        <taxon>Lysobacterales</taxon>
        <taxon>Lysobacteraceae</taxon>
        <taxon>Noviluteimonas</taxon>
    </lineage>
</organism>
<dbReference type="Proteomes" id="UP000479692">
    <property type="component" value="Unassembled WGS sequence"/>
</dbReference>
<keyword evidence="3" id="KW-0804">Transcription</keyword>
<dbReference type="GO" id="GO:0000976">
    <property type="term" value="F:transcription cis-regulatory region binding"/>
    <property type="evidence" value="ECO:0007669"/>
    <property type="project" value="TreeGrafter"/>
</dbReference>
<accession>A0A7C9HKF8</accession>
<proteinExistence type="predicted"/>
<dbReference type="Pfam" id="PF14246">
    <property type="entry name" value="TetR_C_7"/>
    <property type="match status" value="1"/>
</dbReference>
<dbReference type="PROSITE" id="PS50977">
    <property type="entry name" value="HTH_TETR_2"/>
    <property type="match status" value="1"/>
</dbReference>
<dbReference type="RefSeq" id="WP_156639531.1">
    <property type="nucleotide sequence ID" value="NZ_WOXT01000001.1"/>
</dbReference>
<dbReference type="FunFam" id="1.10.10.60:FF:000141">
    <property type="entry name" value="TetR family transcriptional regulator"/>
    <property type="match status" value="1"/>
</dbReference>
<dbReference type="Gene3D" id="1.10.10.60">
    <property type="entry name" value="Homeodomain-like"/>
    <property type="match status" value="1"/>
</dbReference>
<protein>
    <submittedName>
        <fullName evidence="7">TetR family transcriptional regulator</fullName>
    </submittedName>
</protein>
<evidence type="ECO:0000256" key="3">
    <source>
        <dbReference type="ARBA" id="ARBA00023163"/>
    </source>
</evidence>
<reference evidence="7 8" key="1">
    <citation type="submission" date="2019-12" db="EMBL/GenBank/DDBJ databases">
        <authorList>
            <person name="Xu J."/>
        </authorList>
    </citation>
    <scope>NUCLEOTIDE SEQUENCE [LARGE SCALE GENOMIC DNA]</scope>
    <source>
        <strain evidence="7 8">HX-5-24</strain>
    </source>
</reference>
<evidence type="ECO:0000256" key="1">
    <source>
        <dbReference type="ARBA" id="ARBA00023015"/>
    </source>
</evidence>
<dbReference type="PRINTS" id="PR00455">
    <property type="entry name" value="HTHTETR"/>
</dbReference>
<dbReference type="InterPro" id="IPR001647">
    <property type="entry name" value="HTH_TetR"/>
</dbReference>
<evidence type="ECO:0000313" key="8">
    <source>
        <dbReference type="Proteomes" id="UP000479692"/>
    </source>
</evidence>
<dbReference type="InterPro" id="IPR050109">
    <property type="entry name" value="HTH-type_TetR-like_transc_reg"/>
</dbReference>
<gene>
    <name evidence="7" type="ORF">GN331_00985</name>
</gene>
<evidence type="ECO:0000256" key="5">
    <source>
        <dbReference type="SAM" id="MobiDB-lite"/>
    </source>
</evidence>
<dbReference type="AlphaFoldDB" id="A0A7C9HKF8"/>
<sequence>MSQRSKSKAAEAPGPLPPEKRQAGPGRPKDLGKRAAILEAAKRLFVAQGFAGVSMDQIAADAGVSKLTVYSHFGDKEALFAAAVQAHFEQQMPESLFAAADAAPLRDGLMQIARAFFALIMDPDALAGHRIMCTPQVVETGMPQQAWAVGPQRAIDMVADVLRHHVESGELQIADVPRAASQFLCLVKGDLHQRVIFGLVPTTLPNEAQAQLEGAVDMFLRAYATRA</sequence>
<evidence type="ECO:0000313" key="7">
    <source>
        <dbReference type="EMBL" id="MUV12776.1"/>
    </source>
</evidence>
<evidence type="ECO:0000259" key="6">
    <source>
        <dbReference type="PROSITE" id="PS50977"/>
    </source>
</evidence>
<dbReference type="Gene3D" id="1.10.357.10">
    <property type="entry name" value="Tetracycline Repressor, domain 2"/>
    <property type="match status" value="1"/>
</dbReference>
<evidence type="ECO:0000256" key="4">
    <source>
        <dbReference type="PROSITE-ProRule" id="PRU00335"/>
    </source>
</evidence>
<keyword evidence="8" id="KW-1185">Reference proteome</keyword>
<dbReference type="PANTHER" id="PTHR30055">
    <property type="entry name" value="HTH-TYPE TRANSCRIPTIONAL REGULATOR RUTR"/>
    <property type="match status" value="1"/>
</dbReference>
<feature type="compositionally biased region" description="Basic and acidic residues" evidence="5">
    <location>
        <begin position="18"/>
        <end position="30"/>
    </location>
</feature>
<feature type="DNA-binding region" description="H-T-H motif" evidence="4">
    <location>
        <begin position="54"/>
        <end position="73"/>
    </location>
</feature>